<proteinExistence type="predicted"/>
<gene>
    <name evidence="2" type="ORF">E2C01_092729</name>
</gene>
<keyword evidence="3" id="KW-1185">Reference proteome</keyword>
<dbReference type="Proteomes" id="UP000324222">
    <property type="component" value="Unassembled WGS sequence"/>
</dbReference>
<sequence length="54" mass="5858">MTVVVTCDIGGEGDGALEGKHGKEEEEEEEVVVVVVVEEDWVVEEEVQAEKKSA</sequence>
<accession>A0A5B7JYH5</accession>
<dbReference type="EMBL" id="VSRR010109870">
    <property type="protein sequence ID" value="MPC97414.1"/>
    <property type="molecule type" value="Genomic_DNA"/>
</dbReference>
<dbReference type="AlphaFoldDB" id="A0A5B7JYH5"/>
<reference evidence="2 3" key="1">
    <citation type="submission" date="2019-05" db="EMBL/GenBank/DDBJ databases">
        <title>Another draft genome of Portunus trituberculatus and its Hox gene families provides insights of decapod evolution.</title>
        <authorList>
            <person name="Jeong J.-H."/>
            <person name="Song I."/>
            <person name="Kim S."/>
            <person name="Choi T."/>
            <person name="Kim D."/>
            <person name="Ryu S."/>
            <person name="Kim W."/>
        </authorList>
    </citation>
    <scope>NUCLEOTIDE SEQUENCE [LARGE SCALE GENOMIC DNA]</scope>
    <source>
        <tissue evidence="2">Muscle</tissue>
    </source>
</reference>
<feature type="region of interest" description="Disordered" evidence="1">
    <location>
        <begin position="1"/>
        <end position="30"/>
    </location>
</feature>
<protein>
    <submittedName>
        <fullName evidence="2">Uncharacterized protein</fullName>
    </submittedName>
</protein>
<evidence type="ECO:0000256" key="1">
    <source>
        <dbReference type="SAM" id="MobiDB-lite"/>
    </source>
</evidence>
<evidence type="ECO:0000313" key="3">
    <source>
        <dbReference type="Proteomes" id="UP000324222"/>
    </source>
</evidence>
<evidence type="ECO:0000313" key="2">
    <source>
        <dbReference type="EMBL" id="MPC97414.1"/>
    </source>
</evidence>
<comment type="caution">
    <text evidence="2">The sequence shown here is derived from an EMBL/GenBank/DDBJ whole genome shotgun (WGS) entry which is preliminary data.</text>
</comment>
<name>A0A5B7JYH5_PORTR</name>
<organism evidence="2 3">
    <name type="scientific">Portunus trituberculatus</name>
    <name type="common">Swimming crab</name>
    <name type="synonym">Neptunus trituberculatus</name>
    <dbReference type="NCBI Taxonomy" id="210409"/>
    <lineage>
        <taxon>Eukaryota</taxon>
        <taxon>Metazoa</taxon>
        <taxon>Ecdysozoa</taxon>
        <taxon>Arthropoda</taxon>
        <taxon>Crustacea</taxon>
        <taxon>Multicrustacea</taxon>
        <taxon>Malacostraca</taxon>
        <taxon>Eumalacostraca</taxon>
        <taxon>Eucarida</taxon>
        <taxon>Decapoda</taxon>
        <taxon>Pleocyemata</taxon>
        <taxon>Brachyura</taxon>
        <taxon>Eubrachyura</taxon>
        <taxon>Portunoidea</taxon>
        <taxon>Portunidae</taxon>
        <taxon>Portuninae</taxon>
        <taxon>Portunus</taxon>
    </lineage>
</organism>